<sequence>MEITILIAASLCHTSRPVYAGNKCGLAHHSLAGPGNDVTIVASTARAPREQMVAGTAQGEHLDLDAELVRGSITYPDLLNEHFREPHYLSGGIKMNKPCDIDLSLI</sequence>
<dbReference type="EMBL" id="PQXF01000005">
    <property type="protein sequence ID" value="PXF61460.1"/>
    <property type="molecule type" value="Genomic_DNA"/>
</dbReference>
<accession>A0AC61L583</accession>
<evidence type="ECO:0000313" key="2">
    <source>
        <dbReference type="Proteomes" id="UP000248329"/>
    </source>
</evidence>
<gene>
    <name evidence="1" type="ORF">C4B59_04290</name>
</gene>
<reference evidence="1" key="1">
    <citation type="submission" date="2018-01" db="EMBL/GenBank/DDBJ databases">
        <authorList>
            <person name="Krukenberg V."/>
        </authorList>
    </citation>
    <scope>NUCLEOTIDE SEQUENCE</scope>
    <source>
        <strain evidence="1">E20ANME2</strain>
    </source>
</reference>
<organism evidence="1 2">
    <name type="scientific">Candidatus Methanogaster sp</name>
    <dbReference type="NCBI Taxonomy" id="3386292"/>
    <lineage>
        <taxon>Archaea</taxon>
        <taxon>Methanobacteriati</taxon>
        <taxon>Methanobacteriota</taxon>
        <taxon>Stenosarchaea group</taxon>
        <taxon>Methanomicrobia</taxon>
        <taxon>Methanosarcinales</taxon>
        <taxon>ANME-2 cluster</taxon>
        <taxon>Candidatus Methanogasteraceae</taxon>
        <taxon>Candidatus Methanogaster</taxon>
    </lineage>
</organism>
<protein>
    <submittedName>
        <fullName evidence="1">Uncharacterized protein</fullName>
    </submittedName>
</protein>
<name>A0AC61L583_9EURY</name>
<dbReference type="Proteomes" id="UP000248329">
    <property type="component" value="Unassembled WGS sequence"/>
</dbReference>
<comment type="caution">
    <text evidence="1">The sequence shown here is derived from an EMBL/GenBank/DDBJ whole genome shotgun (WGS) entry which is preliminary data.</text>
</comment>
<evidence type="ECO:0000313" key="1">
    <source>
        <dbReference type="EMBL" id="PXF61460.1"/>
    </source>
</evidence>
<proteinExistence type="predicted"/>